<accession>A0A3A0H131</accession>
<comment type="caution">
    <text evidence="1">The sequence shown here is derived from an EMBL/GenBank/DDBJ whole genome shotgun (WGS) entry which is preliminary data.</text>
</comment>
<evidence type="ECO:0000313" key="2">
    <source>
        <dbReference type="Proteomes" id="UP000283576"/>
    </source>
</evidence>
<dbReference type="AlphaFoldDB" id="A0A3A0H131"/>
<dbReference type="PROSITE" id="PS50943">
    <property type="entry name" value="HTH_CROC1"/>
    <property type="match status" value="1"/>
</dbReference>
<sequence>MKKINYKPLWKLLIDLEMTNKDLMEKANIGKSTFYKLKQNKNVNTSSLMKVCEALDCNVSDIMTCEEMRKNK</sequence>
<dbReference type="SUPFAM" id="SSF47413">
    <property type="entry name" value="lambda repressor-like DNA-binding domains"/>
    <property type="match status" value="1"/>
</dbReference>
<dbReference type="Pfam" id="PF13443">
    <property type="entry name" value="HTH_26"/>
    <property type="match status" value="1"/>
</dbReference>
<dbReference type="Gene3D" id="1.10.260.40">
    <property type="entry name" value="lambda repressor-like DNA-binding domains"/>
    <property type="match status" value="1"/>
</dbReference>
<dbReference type="InterPro" id="IPR001387">
    <property type="entry name" value="Cro/C1-type_HTH"/>
</dbReference>
<proteinExistence type="predicted"/>
<dbReference type="Proteomes" id="UP000283576">
    <property type="component" value="Unassembled WGS sequence"/>
</dbReference>
<name>A0A3A0H131_STAGA</name>
<reference evidence="1 2" key="1">
    <citation type="journal article" date="2016" name="Front. Microbiol.">
        <title>Comprehensive Phylogenetic Analysis of Bovine Non-aureus Staphylococci Species Based on Whole-Genome Sequencing.</title>
        <authorList>
            <person name="Naushad S."/>
            <person name="Barkema H.W."/>
            <person name="Luby C."/>
            <person name="Condas L.A."/>
            <person name="Nobrega D.B."/>
            <person name="Carson D.A."/>
            <person name="De Buck J."/>
        </authorList>
    </citation>
    <scope>NUCLEOTIDE SEQUENCE [LARGE SCALE GENOMIC DNA]</scope>
    <source>
        <strain evidence="1 2">SNUC 1388</strain>
    </source>
</reference>
<organism evidence="1 2">
    <name type="scientific">Staphylococcus gallinarum</name>
    <dbReference type="NCBI Taxonomy" id="1293"/>
    <lineage>
        <taxon>Bacteria</taxon>
        <taxon>Bacillati</taxon>
        <taxon>Bacillota</taxon>
        <taxon>Bacilli</taxon>
        <taxon>Bacillales</taxon>
        <taxon>Staphylococcaceae</taxon>
        <taxon>Staphylococcus</taxon>
    </lineage>
</organism>
<dbReference type="RefSeq" id="WP_119480194.1">
    <property type="nucleotide sequence ID" value="NZ_JANILE010000002.1"/>
</dbReference>
<dbReference type="InterPro" id="IPR010982">
    <property type="entry name" value="Lambda_DNA-bd_dom_sf"/>
</dbReference>
<evidence type="ECO:0000313" key="1">
    <source>
        <dbReference type="EMBL" id="RIL41645.1"/>
    </source>
</evidence>
<protein>
    <submittedName>
        <fullName evidence="1">XRE family transcriptional regulator</fullName>
    </submittedName>
</protein>
<gene>
    <name evidence="1" type="ORF">BUZ01_11990</name>
</gene>
<dbReference type="EMBL" id="QXRZ01000009">
    <property type="protein sequence ID" value="RIL41645.1"/>
    <property type="molecule type" value="Genomic_DNA"/>
</dbReference>
<dbReference type="GO" id="GO:0003677">
    <property type="term" value="F:DNA binding"/>
    <property type="evidence" value="ECO:0007669"/>
    <property type="project" value="InterPro"/>
</dbReference>